<dbReference type="InParanoid" id="A0A0H2RYQ5"/>
<evidence type="ECO:0000313" key="2">
    <source>
        <dbReference type="EMBL" id="KLO16742.1"/>
    </source>
</evidence>
<protein>
    <submittedName>
        <fullName evidence="2">Uncharacterized protein</fullName>
    </submittedName>
</protein>
<feature type="compositionally biased region" description="Basic and acidic residues" evidence="1">
    <location>
        <begin position="158"/>
        <end position="167"/>
    </location>
</feature>
<dbReference type="AlphaFoldDB" id="A0A0H2RYQ5"/>
<feature type="region of interest" description="Disordered" evidence="1">
    <location>
        <begin position="1"/>
        <end position="21"/>
    </location>
</feature>
<sequence>MTRIHSPGEGTYIQRDGDGHNNFTKTIQQAKESLMQGDAFKEIKQTTKMFQTSHGTPMVQPSGVFTSLETTASGKRYADRPEGIDQFGGEEFERDVYGGDAPNSVTASLRQVTQQPGTLDQFGGEGIEREVFEIQEWEKKPSHAISVQKWPQGADELGGLKERNNSA</sequence>
<dbReference type="Proteomes" id="UP000053477">
    <property type="component" value="Unassembled WGS sequence"/>
</dbReference>
<dbReference type="OrthoDB" id="3254704at2759"/>
<feature type="region of interest" description="Disordered" evidence="1">
    <location>
        <begin position="142"/>
        <end position="167"/>
    </location>
</feature>
<dbReference type="EMBL" id="KQ085912">
    <property type="protein sequence ID" value="KLO16742.1"/>
    <property type="molecule type" value="Genomic_DNA"/>
</dbReference>
<evidence type="ECO:0000313" key="3">
    <source>
        <dbReference type="Proteomes" id="UP000053477"/>
    </source>
</evidence>
<accession>A0A0H2RYQ5</accession>
<reference evidence="2 3" key="1">
    <citation type="submission" date="2015-04" db="EMBL/GenBank/DDBJ databases">
        <title>Complete genome sequence of Schizopora paradoxa KUC8140, a cosmopolitan wood degrader in East Asia.</title>
        <authorList>
            <consortium name="DOE Joint Genome Institute"/>
            <person name="Min B."/>
            <person name="Park H."/>
            <person name="Jang Y."/>
            <person name="Kim J.-J."/>
            <person name="Kim K.H."/>
            <person name="Pangilinan J."/>
            <person name="Lipzen A."/>
            <person name="Riley R."/>
            <person name="Grigoriev I.V."/>
            <person name="Spatafora J.W."/>
            <person name="Choi I.-G."/>
        </authorList>
    </citation>
    <scope>NUCLEOTIDE SEQUENCE [LARGE SCALE GENOMIC DNA]</scope>
    <source>
        <strain evidence="2 3">KUC8140</strain>
    </source>
</reference>
<proteinExistence type="predicted"/>
<evidence type="ECO:0000256" key="1">
    <source>
        <dbReference type="SAM" id="MobiDB-lite"/>
    </source>
</evidence>
<gene>
    <name evidence="2" type="ORF">SCHPADRAFT_901233</name>
</gene>
<organism evidence="2 3">
    <name type="scientific">Schizopora paradoxa</name>
    <dbReference type="NCBI Taxonomy" id="27342"/>
    <lineage>
        <taxon>Eukaryota</taxon>
        <taxon>Fungi</taxon>
        <taxon>Dikarya</taxon>
        <taxon>Basidiomycota</taxon>
        <taxon>Agaricomycotina</taxon>
        <taxon>Agaricomycetes</taxon>
        <taxon>Hymenochaetales</taxon>
        <taxon>Schizoporaceae</taxon>
        <taxon>Schizopora</taxon>
    </lineage>
</organism>
<keyword evidence="3" id="KW-1185">Reference proteome</keyword>
<name>A0A0H2RYQ5_9AGAM</name>